<sequence>MAAIFLPFTTSITFLLGFLVAIISIPGAQSSVGVCYGMMGNNLPSHSEVISLYKSNKINRMRLYDPNHGALEALRGSNIELILGVPNSLLQDFAKNPSNAQNWVKTNVLNFYPSVRIKYIAVGNEVSPVNGDTSLAQFLLPAMQHVYQAVRAANLHDRIKVSTAIDTTLIGVSYPPSQGAFRGDVRGYLDPIIGYLVYAKAPLLANIYTYFSYVGNPRDISLPYALFTSPSVVAWDGNKGYQNLFDAMLDALYSALERAWGGSLEVVVSESGWPSAGGFGTSPENARTYYSKLIQHVKGGTPKRPGRAIETYLFAMFDENQKNPELEKHFGVFYPNKQSKYHLSFGGGRLETSTSAEYNVTSSLKSDM</sequence>
<evidence type="ECO:0000256" key="9">
    <source>
        <dbReference type="RuleBase" id="RU004336"/>
    </source>
</evidence>
<evidence type="ECO:0000313" key="11">
    <source>
        <dbReference type="EMBL" id="PRQ39389.1"/>
    </source>
</evidence>
<keyword evidence="5 9" id="KW-0326">Glycosidase</keyword>
<evidence type="ECO:0000256" key="2">
    <source>
        <dbReference type="ARBA" id="ARBA00008773"/>
    </source>
</evidence>
<proteinExistence type="inferred from homology"/>
<dbReference type="OMA" id="WEVIELY"/>
<dbReference type="EC" id="3.2.1.39" evidence="3"/>
<dbReference type="OrthoDB" id="941679at2759"/>
<comment type="caution">
    <text evidence="11">The sequence shown here is derived from an EMBL/GenBank/DDBJ whole genome shotgun (WGS) entry which is preliminary data.</text>
</comment>
<dbReference type="InterPro" id="IPR017853">
    <property type="entry name" value="GH"/>
</dbReference>
<keyword evidence="12" id="KW-1185">Reference proteome</keyword>
<dbReference type="GO" id="GO:0042973">
    <property type="term" value="F:glucan endo-1,3-beta-D-glucosidase activity"/>
    <property type="evidence" value="ECO:0007669"/>
    <property type="project" value="UniProtKB-EC"/>
</dbReference>
<name>A0A2P6QZ45_ROSCH</name>
<feature type="chain" id="PRO_5015170363" description="glucan endo-1,3-beta-D-glucosidase" evidence="10">
    <location>
        <begin position="31"/>
        <end position="368"/>
    </location>
</feature>
<dbReference type="Proteomes" id="UP000238479">
    <property type="component" value="Chromosome 4"/>
</dbReference>
<evidence type="ECO:0000256" key="7">
    <source>
        <dbReference type="ARBA" id="ARBA00033417"/>
    </source>
</evidence>
<evidence type="ECO:0000256" key="10">
    <source>
        <dbReference type="SAM" id="SignalP"/>
    </source>
</evidence>
<feature type="signal peptide" evidence="10">
    <location>
        <begin position="1"/>
        <end position="30"/>
    </location>
</feature>
<dbReference type="InterPro" id="IPR044965">
    <property type="entry name" value="Glyco_hydro_17_plant"/>
</dbReference>
<evidence type="ECO:0000256" key="3">
    <source>
        <dbReference type="ARBA" id="ARBA00012780"/>
    </source>
</evidence>
<evidence type="ECO:0000256" key="4">
    <source>
        <dbReference type="ARBA" id="ARBA00022801"/>
    </source>
</evidence>
<comment type="catalytic activity">
    <reaction evidence="1">
        <text>Hydrolysis of (1-&gt;3)-beta-D-glucosidic linkages in (1-&gt;3)-beta-D-glucans.</text>
        <dbReference type="EC" id="3.2.1.39"/>
    </reaction>
</comment>
<gene>
    <name evidence="11" type="ORF">RchiOBHm_Chr4g0424631</name>
</gene>
<dbReference type="PROSITE" id="PS00587">
    <property type="entry name" value="GLYCOSYL_HYDROL_F17"/>
    <property type="match status" value="1"/>
</dbReference>
<dbReference type="Gramene" id="PRQ39389">
    <property type="protein sequence ID" value="PRQ39389"/>
    <property type="gene ID" value="RchiOBHm_Chr4g0424631"/>
</dbReference>
<dbReference type="FunFam" id="3.20.20.80:FF:000010">
    <property type="entry name" value="glucan endo-1,3-beta-glucosidase, basic"/>
    <property type="match status" value="1"/>
</dbReference>
<evidence type="ECO:0000256" key="6">
    <source>
        <dbReference type="ARBA" id="ARBA00033335"/>
    </source>
</evidence>
<dbReference type="GO" id="GO:0005975">
    <property type="term" value="P:carbohydrate metabolic process"/>
    <property type="evidence" value="ECO:0007669"/>
    <property type="project" value="InterPro"/>
</dbReference>
<reference evidence="11 12" key="1">
    <citation type="journal article" date="2018" name="Nat. Genet.">
        <title>The Rosa genome provides new insights in the design of modern roses.</title>
        <authorList>
            <person name="Bendahmane M."/>
        </authorList>
    </citation>
    <scope>NUCLEOTIDE SEQUENCE [LARGE SCALE GENOMIC DNA]</scope>
    <source>
        <strain evidence="12">cv. Old Blush</strain>
    </source>
</reference>
<keyword evidence="4 9" id="KW-0378">Hydrolase</keyword>
<dbReference type="InterPro" id="IPR000490">
    <property type="entry name" value="Glyco_hydro_17"/>
</dbReference>
<organism evidence="11 12">
    <name type="scientific">Rosa chinensis</name>
    <name type="common">China rose</name>
    <dbReference type="NCBI Taxonomy" id="74649"/>
    <lineage>
        <taxon>Eukaryota</taxon>
        <taxon>Viridiplantae</taxon>
        <taxon>Streptophyta</taxon>
        <taxon>Embryophyta</taxon>
        <taxon>Tracheophyta</taxon>
        <taxon>Spermatophyta</taxon>
        <taxon>Magnoliopsida</taxon>
        <taxon>eudicotyledons</taxon>
        <taxon>Gunneridae</taxon>
        <taxon>Pentapetalae</taxon>
        <taxon>rosids</taxon>
        <taxon>fabids</taxon>
        <taxon>Rosales</taxon>
        <taxon>Rosaceae</taxon>
        <taxon>Rosoideae</taxon>
        <taxon>Rosoideae incertae sedis</taxon>
        <taxon>Rosa</taxon>
    </lineage>
</organism>
<dbReference type="PANTHER" id="PTHR32227">
    <property type="entry name" value="GLUCAN ENDO-1,3-BETA-GLUCOSIDASE BG1-RELATED-RELATED"/>
    <property type="match status" value="1"/>
</dbReference>
<protein>
    <recommendedName>
        <fullName evidence="3">glucan endo-1,3-beta-D-glucosidase</fullName>
        <ecNumber evidence="3">3.2.1.39</ecNumber>
    </recommendedName>
    <alternativeName>
        <fullName evidence="6">(1-&gt;3)-beta-glucan endohydrolase</fullName>
    </alternativeName>
    <alternativeName>
        <fullName evidence="7">Beta-1,3-endoglucanase</fullName>
    </alternativeName>
</protein>
<dbReference type="AlphaFoldDB" id="A0A2P6QZ45"/>
<dbReference type="EMBL" id="PDCK01000042">
    <property type="protein sequence ID" value="PRQ39389.1"/>
    <property type="molecule type" value="Genomic_DNA"/>
</dbReference>
<keyword evidence="10" id="KW-0732">Signal</keyword>
<accession>A0A2P6QZ45</accession>
<dbReference type="STRING" id="74649.A0A2P6QZ45"/>
<evidence type="ECO:0000256" key="1">
    <source>
        <dbReference type="ARBA" id="ARBA00000382"/>
    </source>
</evidence>
<dbReference type="SUPFAM" id="SSF51445">
    <property type="entry name" value="(Trans)glycosidases"/>
    <property type="match status" value="1"/>
</dbReference>
<evidence type="ECO:0000313" key="12">
    <source>
        <dbReference type="Proteomes" id="UP000238479"/>
    </source>
</evidence>
<evidence type="ECO:0000256" key="5">
    <source>
        <dbReference type="ARBA" id="ARBA00023295"/>
    </source>
</evidence>
<dbReference type="Pfam" id="PF00332">
    <property type="entry name" value="Glyco_hydro_17"/>
    <property type="match status" value="1"/>
</dbReference>
<dbReference type="Gene3D" id="3.20.20.80">
    <property type="entry name" value="Glycosidases"/>
    <property type="match status" value="1"/>
</dbReference>
<comment type="similarity">
    <text evidence="2 8">Belongs to the glycosyl hydrolase 17 family.</text>
</comment>
<evidence type="ECO:0000256" key="8">
    <source>
        <dbReference type="RuleBase" id="RU004335"/>
    </source>
</evidence>